<dbReference type="RefSeq" id="WP_069976424.1">
    <property type="nucleotide sequence ID" value="NZ_CP017269.1"/>
</dbReference>
<name>A0A1D8GGS6_9FIRM</name>
<organism evidence="2 3">
    <name type="scientific">Geosporobacter ferrireducens</name>
    <dbReference type="NCBI Taxonomy" id="1424294"/>
    <lineage>
        <taxon>Bacteria</taxon>
        <taxon>Bacillati</taxon>
        <taxon>Bacillota</taxon>
        <taxon>Clostridia</taxon>
        <taxon>Peptostreptococcales</taxon>
        <taxon>Thermotaleaceae</taxon>
        <taxon>Geosporobacter</taxon>
    </lineage>
</organism>
<protein>
    <recommendedName>
        <fullName evidence="1">DUF3870 domain-containing protein</fullName>
    </recommendedName>
</protein>
<dbReference type="Proteomes" id="UP000095743">
    <property type="component" value="Chromosome"/>
</dbReference>
<dbReference type="Pfam" id="PF12986">
    <property type="entry name" value="DUF3870"/>
    <property type="match status" value="1"/>
</dbReference>
<feature type="domain" description="DUF3870" evidence="1">
    <location>
        <begin position="15"/>
        <end position="106"/>
    </location>
</feature>
<dbReference type="KEGG" id="gfe:Gferi_11075"/>
<keyword evidence="3" id="KW-1185">Reference proteome</keyword>
<dbReference type="EMBL" id="CP017269">
    <property type="protein sequence ID" value="AOT70083.1"/>
    <property type="molecule type" value="Genomic_DNA"/>
</dbReference>
<proteinExistence type="predicted"/>
<evidence type="ECO:0000259" key="1">
    <source>
        <dbReference type="Pfam" id="PF12986"/>
    </source>
</evidence>
<dbReference type="InterPro" id="IPR024617">
    <property type="entry name" value="DUF3870"/>
</dbReference>
<dbReference type="AlphaFoldDB" id="A0A1D8GGS6"/>
<gene>
    <name evidence="2" type="ORF">Gferi_11075</name>
</gene>
<dbReference type="OrthoDB" id="88363at2"/>
<evidence type="ECO:0000313" key="3">
    <source>
        <dbReference type="Proteomes" id="UP000095743"/>
    </source>
</evidence>
<accession>A0A1D8GGS6</accession>
<dbReference type="STRING" id="1424294.Gferi_11075"/>
<sequence>MIGLKEYSDDTVYFISYAKLPAEIPAGNLHKVVGLGLIINKETGIIEDSSCTLLTEEAKDFLKQILIGHNLHENGIEPLVEKVKRRYHGLAQKAICVALKGTYERYHAWKEENHIK</sequence>
<evidence type="ECO:0000313" key="2">
    <source>
        <dbReference type="EMBL" id="AOT70083.1"/>
    </source>
</evidence>
<reference evidence="2 3" key="1">
    <citation type="submission" date="2016-09" db="EMBL/GenBank/DDBJ databases">
        <title>Genomic analysis reveals versatility of anaerobic energy metabolism of Geosporobacter ferrireducens IRF9 of phylum Firmicutes.</title>
        <authorList>
            <person name="Kim S.-J."/>
        </authorList>
    </citation>
    <scope>NUCLEOTIDE SEQUENCE [LARGE SCALE GENOMIC DNA]</scope>
    <source>
        <strain evidence="2 3">IRF9</strain>
    </source>
</reference>